<dbReference type="AlphaFoldDB" id="A0A382GDM5"/>
<dbReference type="EMBL" id="UINC01054730">
    <property type="protein sequence ID" value="SVB72784.1"/>
    <property type="molecule type" value="Genomic_DNA"/>
</dbReference>
<protein>
    <submittedName>
        <fullName evidence="1">Uncharacterized protein</fullName>
    </submittedName>
</protein>
<sequence>VQSQDSPQDPLRFLLEKIMPMLNKNIMIAKTIIVRNIVTINMGKFNLMLTVGLN</sequence>
<name>A0A382GDM5_9ZZZZ</name>
<reference evidence="1" key="1">
    <citation type="submission" date="2018-05" db="EMBL/GenBank/DDBJ databases">
        <authorList>
            <person name="Lanie J.A."/>
            <person name="Ng W.-L."/>
            <person name="Kazmierczak K.M."/>
            <person name="Andrzejewski T.M."/>
            <person name="Davidsen T.M."/>
            <person name="Wayne K.J."/>
            <person name="Tettelin H."/>
            <person name="Glass J.I."/>
            <person name="Rusch D."/>
            <person name="Podicherti R."/>
            <person name="Tsui H.-C.T."/>
            <person name="Winkler M.E."/>
        </authorList>
    </citation>
    <scope>NUCLEOTIDE SEQUENCE</scope>
</reference>
<gene>
    <name evidence="1" type="ORF">METZ01_LOCUS225638</name>
</gene>
<feature type="non-terminal residue" evidence="1">
    <location>
        <position position="1"/>
    </location>
</feature>
<proteinExistence type="predicted"/>
<organism evidence="1">
    <name type="scientific">marine metagenome</name>
    <dbReference type="NCBI Taxonomy" id="408172"/>
    <lineage>
        <taxon>unclassified sequences</taxon>
        <taxon>metagenomes</taxon>
        <taxon>ecological metagenomes</taxon>
    </lineage>
</organism>
<accession>A0A382GDM5</accession>
<evidence type="ECO:0000313" key="1">
    <source>
        <dbReference type="EMBL" id="SVB72784.1"/>
    </source>
</evidence>